<dbReference type="EMBL" id="ATFF01000006">
    <property type="protein sequence ID" value="EPF31528.1"/>
    <property type="molecule type" value="Genomic_DNA"/>
</dbReference>
<feature type="signal peptide" evidence="1">
    <location>
        <begin position="1"/>
        <end position="21"/>
    </location>
</feature>
<gene>
    <name evidence="2" type="ORF">HMPREF9194_01875</name>
</gene>
<keyword evidence="3" id="KW-1185">Reference proteome</keyword>
<dbReference type="Proteomes" id="UP000014541">
    <property type="component" value="Unassembled WGS sequence"/>
</dbReference>
<evidence type="ECO:0000256" key="1">
    <source>
        <dbReference type="SAM" id="SignalP"/>
    </source>
</evidence>
<dbReference type="PATRIC" id="fig|1125699.3.peg.1895"/>
<dbReference type="OrthoDB" id="359519at2"/>
<keyword evidence="1" id="KW-0732">Signal</keyword>
<name>S3JZU9_TREMA</name>
<feature type="chain" id="PRO_5004511097" evidence="1">
    <location>
        <begin position="22"/>
        <end position="236"/>
    </location>
</feature>
<protein>
    <submittedName>
        <fullName evidence="2">Uncharacterized protein</fullName>
    </submittedName>
</protein>
<dbReference type="eggNOG" id="ENOG5032NH6">
    <property type="taxonomic scope" value="Bacteria"/>
</dbReference>
<evidence type="ECO:0000313" key="3">
    <source>
        <dbReference type="Proteomes" id="UP000014541"/>
    </source>
</evidence>
<proteinExistence type="predicted"/>
<accession>S3JZU9</accession>
<evidence type="ECO:0000313" key="2">
    <source>
        <dbReference type="EMBL" id="EPF31528.1"/>
    </source>
</evidence>
<comment type="caution">
    <text evidence="2">The sequence shown here is derived from an EMBL/GenBank/DDBJ whole genome shotgun (WGS) entry which is preliminary data.</text>
</comment>
<dbReference type="HOGENOM" id="CLU_1229456_0_0_12"/>
<reference evidence="2 3" key="1">
    <citation type="submission" date="2013-04" db="EMBL/GenBank/DDBJ databases">
        <title>The Genome Sequence of Treponema maltophilum ATCC 51939.</title>
        <authorList>
            <consortium name="The Broad Institute Genomics Platform"/>
            <person name="Earl A."/>
            <person name="Ward D."/>
            <person name="Feldgarden M."/>
            <person name="Gevers D."/>
            <person name="Leonetti C."/>
            <person name="Blanton J.M."/>
            <person name="Dewhirst F.E."/>
            <person name="Izard J."/>
            <person name="Walker B."/>
            <person name="Young S."/>
            <person name="Zeng Q."/>
            <person name="Gargeya S."/>
            <person name="Fitzgerald M."/>
            <person name="Haas B."/>
            <person name="Abouelleil A."/>
            <person name="Allen A.W."/>
            <person name="Alvarado L."/>
            <person name="Arachchi H.M."/>
            <person name="Berlin A.M."/>
            <person name="Chapman S.B."/>
            <person name="Gainer-Dewar J."/>
            <person name="Goldberg J."/>
            <person name="Griggs A."/>
            <person name="Gujja S."/>
            <person name="Hansen M."/>
            <person name="Howarth C."/>
            <person name="Imamovic A."/>
            <person name="Ireland A."/>
            <person name="Larimer J."/>
            <person name="McCowan C."/>
            <person name="Murphy C."/>
            <person name="Pearson M."/>
            <person name="Poon T.W."/>
            <person name="Priest M."/>
            <person name="Roberts A."/>
            <person name="Saif S."/>
            <person name="Shea T."/>
            <person name="Sisk P."/>
            <person name="Sykes S."/>
            <person name="Wortman J."/>
            <person name="Nusbaum C."/>
            <person name="Birren B."/>
        </authorList>
    </citation>
    <scope>NUCLEOTIDE SEQUENCE [LARGE SCALE GENOMIC DNA]</scope>
    <source>
        <strain evidence="2 3">ATCC 51939</strain>
    </source>
</reference>
<dbReference type="AlphaFoldDB" id="S3JZU9"/>
<organism evidence="2 3">
    <name type="scientific">Treponema maltophilum ATCC 51939</name>
    <dbReference type="NCBI Taxonomy" id="1125699"/>
    <lineage>
        <taxon>Bacteria</taxon>
        <taxon>Pseudomonadati</taxon>
        <taxon>Spirochaetota</taxon>
        <taxon>Spirochaetia</taxon>
        <taxon>Spirochaetales</taxon>
        <taxon>Treponemataceae</taxon>
        <taxon>Treponema</taxon>
    </lineage>
</organism>
<sequence>MNKKRFSICMLAIFFMVSVYARENIVSVFQDSKKETDLSSCLKNGLIKLEVNLNEEIPEENLSAIHYILKHTYENNIHKMRGEEDNKVYTKETGEEAVFDKEGNLVTNDWNKGSFNYGSYGEPIHKFKVDIWPWLIWGNTREDPTSFDERFYYYIMDLDNGIQSYIFLEDKTEIEKINYANLNETDKLIYKFFNYLIFNKSYTFDLSKKNIAKYKKSADNYWKYLSQLLTLSGYEK</sequence>